<dbReference type="Pfam" id="PF12680">
    <property type="entry name" value="SnoaL_2"/>
    <property type="match status" value="1"/>
</dbReference>
<protein>
    <recommendedName>
        <fullName evidence="1">SnoaL-like domain-containing protein</fullName>
    </recommendedName>
</protein>
<dbReference type="InterPro" id="IPR032710">
    <property type="entry name" value="NTF2-like_dom_sf"/>
</dbReference>
<dbReference type="EMBL" id="LJJB01000010">
    <property type="protein sequence ID" value="KQL46855.1"/>
    <property type="molecule type" value="Genomic_DNA"/>
</dbReference>
<keyword evidence="3" id="KW-1185">Reference proteome</keyword>
<name>A0ABR5N8A0_BRECH</name>
<organism evidence="2 3">
    <name type="scientific">Brevibacillus choshinensis</name>
    <dbReference type="NCBI Taxonomy" id="54911"/>
    <lineage>
        <taxon>Bacteria</taxon>
        <taxon>Bacillati</taxon>
        <taxon>Bacillota</taxon>
        <taxon>Bacilli</taxon>
        <taxon>Bacillales</taxon>
        <taxon>Paenibacillaceae</taxon>
        <taxon>Brevibacillus</taxon>
    </lineage>
</organism>
<proteinExistence type="predicted"/>
<evidence type="ECO:0000259" key="1">
    <source>
        <dbReference type="Pfam" id="PF12680"/>
    </source>
</evidence>
<dbReference type="Gene3D" id="3.10.450.50">
    <property type="match status" value="1"/>
</dbReference>
<dbReference type="SUPFAM" id="SSF54427">
    <property type="entry name" value="NTF2-like"/>
    <property type="match status" value="1"/>
</dbReference>
<evidence type="ECO:0000313" key="2">
    <source>
        <dbReference type="EMBL" id="KQL46855.1"/>
    </source>
</evidence>
<feature type="domain" description="SnoaL-like" evidence="1">
    <location>
        <begin position="19"/>
        <end position="120"/>
    </location>
</feature>
<comment type="caution">
    <text evidence="2">The sequence shown here is derived from an EMBL/GenBank/DDBJ whole genome shotgun (WGS) entry which is preliminary data.</text>
</comment>
<accession>A0ABR5N8A0</accession>
<dbReference type="Proteomes" id="UP000051063">
    <property type="component" value="Unassembled WGS sequence"/>
</dbReference>
<dbReference type="RefSeq" id="WP_055745955.1">
    <property type="nucleotide sequence ID" value="NZ_LJJB01000010.1"/>
</dbReference>
<evidence type="ECO:0000313" key="3">
    <source>
        <dbReference type="Proteomes" id="UP000051063"/>
    </source>
</evidence>
<gene>
    <name evidence="2" type="ORF">AN963_18350</name>
</gene>
<dbReference type="InterPro" id="IPR037401">
    <property type="entry name" value="SnoaL-like"/>
</dbReference>
<reference evidence="2 3" key="1">
    <citation type="submission" date="2015-09" db="EMBL/GenBank/DDBJ databases">
        <title>Genome sequencing project for genomic taxonomy and phylogenomics of Bacillus-like bacteria.</title>
        <authorList>
            <person name="Liu B."/>
            <person name="Wang J."/>
            <person name="Zhu Y."/>
            <person name="Liu G."/>
            <person name="Chen Q."/>
            <person name="Chen Z."/>
            <person name="Lan J."/>
            <person name="Che J."/>
            <person name="Ge C."/>
            <person name="Shi H."/>
            <person name="Pan Z."/>
            <person name="Liu X."/>
        </authorList>
    </citation>
    <scope>NUCLEOTIDE SEQUENCE [LARGE SCALE GENOMIC DNA]</scope>
    <source>
        <strain evidence="2 3">DSM 8552</strain>
    </source>
</reference>
<sequence>MTDLIHQHLVMNPEDMNTAFARAYNSGDIDNLLALYEPNGILMSPQGSPDEGIQNIRKTLNDLLNLRGTMNSNNVYCIPFENIALLRANFTLNGFDASGNDMQVKGHTSEIVRRQPDGRWLYIVDHPFGANPLTERNGGGTGCEE</sequence>